<protein>
    <recommendedName>
        <fullName evidence="2">Impact N-terminal domain-containing protein</fullName>
    </recommendedName>
</protein>
<dbReference type="Gene3D" id="3.30.70.240">
    <property type="match status" value="1"/>
</dbReference>
<name>A0AAD7XKG6_9STRA</name>
<dbReference type="EMBL" id="JAQMWT010000412">
    <property type="protein sequence ID" value="KAJ8601651.1"/>
    <property type="molecule type" value="Genomic_DNA"/>
</dbReference>
<dbReference type="PANTHER" id="PTHR16301:SF20">
    <property type="entry name" value="IMPACT FAMILY MEMBER YIGZ"/>
    <property type="match status" value="1"/>
</dbReference>
<dbReference type="AlphaFoldDB" id="A0AAD7XKG6"/>
<evidence type="ECO:0000259" key="2">
    <source>
        <dbReference type="Pfam" id="PF01205"/>
    </source>
</evidence>
<dbReference type="InterPro" id="IPR001498">
    <property type="entry name" value="Impact_N"/>
</dbReference>
<reference evidence="3" key="1">
    <citation type="submission" date="2023-01" db="EMBL/GenBank/DDBJ databases">
        <title>Metagenome sequencing of chrysophaentin producing Chrysophaeum taylorii.</title>
        <authorList>
            <person name="Davison J."/>
            <person name="Bewley C."/>
        </authorList>
    </citation>
    <scope>NUCLEOTIDE SEQUENCE</scope>
    <source>
        <strain evidence="3">NIES-1699</strain>
    </source>
</reference>
<dbReference type="GO" id="GO:0005737">
    <property type="term" value="C:cytoplasm"/>
    <property type="evidence" value="ECO:0007669"/>
    <property type="project" value="TreeGrafter"/>
</dbReference>
<dbReference type="InterPro" id="IPR036956">
    <property type="entry name" value="Impact_N_sf"/>
</dbReference>
<accession>A0AAD7XKG6</accession>
<dbReference type="SUPFAM" id="SSF54211">
    <property type="entry name" value="Ribosomal protein S5 domain 2-like"/>
    <property type="match status" value="1"/>
</dbReference>
<organism evidence="3 4">
    <name type="scientific">Chrysophaeum taylorii</name>
    <dbReference type="NCBI Taxonomy" id="2483200"/>
    <lineage>
        <taxon>Eukaryota</taxon>
        <taxon>Sar</taxon>
        <taxon>Stramenopiles</taxon>
        <taxon>Ochrophyta</taxon>
        <taxon>Pelagophyceae</taxon>
        <taxon>Pelagomonadales</taxon>
        <taxon>Pelagomonadaceae</taxon>
        <taxon>Chrysophaeum</taxon>
    </lineage>
</organism>
<comment type="similarity">
    <text evidence="1">Belongs to the IMPACT family.</text>
</comment>
<evidence type="ECO:0000313" key="4">
    <source>
        <dbReference type="Proteomes" id="UP001230188"/>
    </source>
</evidence>
<comment type="caution">
    <text evidence="3">The sequence shown here is derived from an EMBL/GenBank/DDBJ whole genome shotgun (WGS) entry which is preliminary data.</text>
</comment>
<feature type="domain" description="Impact N-terminal" evidence="2">
    <location>
        <begin position="16"/>
        <end position="117"/>
    </location>
</feature>
<dbReference type="GO" id="GO:0006446">
    <property type="term" value="P:regulation of translational initiation"/>
    <property type="evidence" value="ECO:0007669"/>
    <property type="project" value="TreeGrafter"/>
</dbReference>
<gene>
    <name evidence="3" type="ORF">CTAYLR_009825</name>
</gene>
<sequence length="200" mass="21622">MLAAAVMMTSVVHEVRRSRFVAHAAYARSWIEAERVVAAERDPKARHNCFAWLGRDSARSSDDGEPSGTAGKPIREAIAGEGVDGVVCVVARYKAPTAPQLGAGGLVRAYGAAARLAVRELLRDQVIETVTLRLAVPVADAGKLHAFVASWPTTILARRDEYTSTTLRLDLEVPEGDAADLEARARRLLPTTLRVHHPII</sequence>
<dbReference type="InterPro" id="IPR020568">
    <property type="entry name" value="Ribosomal_Su5_D2-typ_SF"/>
</dbReference>
<keyword evidence="4" id="KW-1185">Reference proteome</keyword>
<dbReference type="InterPro" id="IPR023582">
    <property type="entry name" value="Impact"/>
</dbReference>
<dbReference type="Pfam" id="PF01205">
    <property type="entry name" value="Impact_N"/>
    <property type="match status" value="1"/>
</dbReference>
<evidence type="ECO:0000256" key="1">
    <source>
        <dbReference type="ARBA" id="ARBA00007665"/>
    </source>
</evidence>
<proteinExistence type="inferred from homology"/>
<dbReference type="PANTHER" id="PTHR16301">
    <property type="entry name" value="IMPACT-RELATED"/>
    <property type="match status" value="1"/>
</dbReference>
<evidence type="ECO:0000313" key="3">
    <source>
        <dbReference type="EMBL" id="KAJ8601651.1"/>
    </source>
</evidence>
<dbReference type="Proteomes" id="UP001230188">
    <property type="component" value="Unassembled WGS sequence"/>
</dbReference>
<dbReference type="Gene3D" id="3.30.230.30">
    <property type="entry name" value="Impact, N-terminal domain"/>
    <property type="match status" value="1"/>
</dbReference>